<protein>
    <submittedName>
        <fullName evidence="2">Uncharacterized protein</fullName>
    </submittedName>
</protein>
<accession>A0ABX1VY75</accession>
<gene>
    <name evidence="2" type="ORF">G9470_26850</name>
</gene>
<proteinExistence type="predicted"/>
<sequence length="99" mass="11713">MQVLQIILIIIPGVMATYIYEFKKKCNLNAKDWLYNSAKFILVIFWLINLIQYLRGWGSFDWTKFSVQFILKYIPLASMLAVILPHIQLYLDLKINSLK</sequence>
<keyword evidence="1" id="KW-1133">Transmembrane helix</keyword>
<evidence type="ECO:0000313" key="3">
    <source>
        <dbReference type="Proteomes" id="UP000539052"/>
    </source>
</evidence>
<reference evidence="2 3" key="1">
    <citation type="submission" date="2020-03" db="EMBL/GenBank/DDBJ databases">
        <title>Genome Sequence of industrial isolate, B5A.</title>
        <authorList>
            <person name="Sharma S."/>
            <person name="Patil P.B."/>
            <person name="Korpole S."/>
        </authorList>
    </citation>
    <scope>NUCLEOTIDE SEQUENCE [LARGE SCALE GENOMIC DNA]</scope>
    <source>
        <strain evidence="2 3">PI-S10-B5A</strain>
    </source>
</reference>
<name>A0ABX1VY75_9FIRM</name>
<feature type="transmembrane region" description="Helical" evidence="1">
    <location>
        <begin position="73"/>
        <end position="91"/>
    </location>
</feature>
<keyword evidence="1" id="KW-0812">Transmembrane</keyword>
<feature type="transmembrane region" description="Helical" evidence="1">
    <location>
        <begin position="6"/>
        <end position="22"/>
    </location>
</feature>
<evidence type="ECO:0000256" key="1">
    <source>
        <dbReference type="SAM" id="Phobius"/>
    </source>
</evidence>
<evidence type="ECO:0000313" key="2">
    <source>
        <dbReference type="EMBL" id="NNJ33370.1"/>
    </source>
</evidence>
<keyword evidence="1" id="KW-0472">Membrane</keyword>
<keyword evidence="3" id="KW-1185">Reference proteome</keyword>
<dbReference type="RefSeq" id="WP_170824380.1">
    <property type="nucleotide sequence ID" value="NZ_JAAOXG010000116.1"/>
</dbReference>
<organism evidence="2 3">
    <name type="scientific">Lacrimispora defluvii</name>
    <dbReference type="NCBI Taxonomy" id="2719233"/>
    <lineage>
        <taxon>Bacteria</taxon>
        <taxon>Bacillati</taxon>
        <taxon>Bacillota</taxon>
        <taxon>Clostridia</taxon>
        <taxon>Lachnospirales</taxon>
        <taxon>Lachnospiraceae</taxon>
        <taxon>Lacrimispora</taxon>
    </lineage>
</organism>
<feature type="transmembrane region" description="Helical" evidence="1">
    <location>
        <begin position="34"/>
        <end position="53"/>
    </location>
</feature>
<dbReference type="Proteomes" id="UP000539052">
    <property type="component" value="Unassembled WGS sequence"/>
</dbReference>
<dbReference type="EMBL" id="JAAOXG010000116">
    <property type="protein sequence ID" value="NNJ33370.1"/>
    <property type="molecule type" value="Genomic_DNA"/>
</dbReference>
<comment type="caution">
    <text evidence="2">The sequence shown here is derived from an EMBL/GenBank/DDBJ whole genome shotgun (WGS) entry which is preliminary data.</text>
</comment>